<dbReference type="Proteomes" id="UP001162734">
    <property type="component" value="Chromosome"/>
</dbReference>
<dbReference type="RefSeq" id="WP_248343028.1">
    <property type="nucleotide sequence ID" value="NZ_AP025592.1"/>
</dbReference>
<feature type="transmembrane region" description="Helical" evidence="1">
    <location>
        <begin position="100"/>
        <end position="125"/>
    </location>
</feature>
<keyword evidence="1" id="KW-1133">Transmembrane helix</keyword>
<reference evidence="3" key="1">
    <citation type="journal article" date="2022" name="Int. J. Syst. Evol. Microbiol.">
        <title>Anaeromyxobacter oryzae sp. nov., Anaeromyxobacter diazotrophicus sp. nov. and Anaeromyxobacter paludicola sp. nov., isolated from paddy soils.</title>
        <authorList>
            <person name="Itoh H."/>
            <person name="Xu Z."/>
            <person name="Mise K."/>
            <person name="Masuda Y."/>
            <person name="Ushijima N."/>
            <person name="Hayakawa C."/>
            <person name="Shiratori Y."/>
            <person name="Senoo K."/>
        </authorList>
    </citation>
    <scope>NUCLEOTIDE SEQUENCE [LARGE SCALE GENOMIC DNA]</scope>
    <source>
        <strain evidence="3">Red630</strain>
    </source>
</reference>
<dbReference type="Pfam" id="PF11821">
    <property type="entry name" value="ActD"/>
    <property type="match status" value="1"/>
</dbReference>
<feature type="transmembrane region" description="Helical" evidence="1">
    <location>
        <begin position="61"/>
        <end position="80"/>
    </location>
</feature>
<evidence type="ECO:0008006" key="4">
    <source>
        <dbReference type="Google" id="ProtNLM"/>
    </source>
</evidence>
<dbReference type="InterPro" id="IPR021776">
    <property type="entry name" value="ActD"/>
</dbReference>
<evidence type="ECO:0000256" key="1">
    <source>
        <dbReference type="SAM" id="Phobius"/>
    </source>
</evidence>
<sequence>MSHADPLVRSFVLAEFAEPEALFAAARKVRAAGHTALDAHMPYPVHGADEALGIPHSRVPLIALCGGLTGVVTAYLMAWWMNAVDYRINVAGRPFNAIPAFVPVMFELGVLFASLSIFVGCILLFRLPRLHHPVFEADAFRSASVDKFWLSVETADPAPLEEELRRAGASVVQVVEGQP</sequence>
<dbReference type="EMBL" id="AP025592">
    <property type="protein sequence ID" value="BDG10519.1"/>
    <property type="molecule type" value="Genomic_DNA"/>
</dbReference>
<evidence type="ECO:0000313" key="3">
    <source>
        <dbReference type="Proteomes" id="UP001162734"/>
    </source>
</evidence>
<gene>
    <name evidence="2" type="ORF">AMPC_36320</name>
</gene>
<dbReference type="PANTHER" id="PTHR40394">
    <property type="entry name" value="LIPOPROTEIN-RELATED"/>
    <property type="match status" value="1"/>
</dbReference>
<keyword evidence="1" id="KW-0812">Transmembrane</keyword>
<accession>A0ABM7XF44</accession>
<keyword evidence="3" id="KW-1185">Reference proteome</keyword>
<dbReference type="PANTHER" id="PTHR40394:SF2">
    <property type="entry name" value="QUINOL:CYTOCHROME C OXIDOREDUCTASE MEMBRANE PROTEIN"/>
    <property type="match status" value="1"/>
</dbReference>
<keyword evidence="1" id="KW-0472">Membrane</keyword>
<name>A0ABM7XF44_9BACT</name>
<evidence type="ECO:0000313" key="2">
    <source>
        <dbReference type="EMBL" id="BDG10519.1"/>
    </source>
</evidence>
<protein>
    <recommendedName>
        <fullName evidence="4">Quinol:cytochrome c oxidoreductase membrane protein</fullName>
    </recommendedName>
</protein>
<proteinExistence type="predicted"/>
<organism evidence="2 3">
    <name type="scientific">Anaeromyxobacter paludicola</name>
    <dbReference type="NCBI Taxonomy" id="2918171"/>
    <lineage>
        <taxon>Bacteria</taxon>
        <taxon>Pseudomonadati</taxon>
        <taxon>Myxococcota</taxon>
        <taxon>Myxococcia</taxon>
        <taxon>Myxococcales</taxon>
        <taxon>Cystobacterineae</taxon>
        <taxon>Anaeromyxobacteraceae</taxon>
        <taxon>Anaeromyxobacter</taxon>
    </lineage>
</organism>